<accession>A0ACC0HIU8</accession>
<protein>
    <submittedName>
        <fullName evidence="1">Uncharacterized protein</fullName>
    </submittedName>
</protein>
<reference evidence="1 2" key="1">
    <citation type="journal article" date="2022" name="Plant J.">
        <title>Chromosome-level genome of Camellia lanceoleosa provides a valuable resource for understanding genome evolution and self-incompatibility.</title>
        <authorList>
            <person name="Gong W."/>
            <person name="Xiao S."/>
            <person name="Wang L."/>
            <person name="Liao Z."/>
            <person name="Chang Y."/>
            <person name="Mo W."/>
            <person name="Hu G."/>
            <person name="Li W."/>
            <person name="Zhao G."/>
            <person name="Zhu H."/>
            <person name="Hu X."/>
            <person name="Ji K."/>
            <person name="Xiang X."/>
            <person name="Song Q."/>
            <person name="Yuan D."/>
            <person name="Jin S."/>
            <person name="Zhang L."/>
        </authorList>
    </citation>
    <scope>NUCLEOTIDE SEQUENCE [LARGE SCALE GENOMIC DNA]</scope>
    <source>
        <strain evidence="1">SQ_2022a</strain>
    </source>
</reference>
<evidence type="ECO:0000313" key="2">
    <source>
        <dbReference type="Proteomes" id="UP001060215"/>
    </source>
</evidence>
<proteinExistence type="predicted"/>
<dbReference type="Proteomes" id="UP001060215">
    <property type="component" value="Chromosome 4"/>
</dbReference>
<name>A0ACC0HIU8_9ERIC</name>
<sequence>MSATPSSDSAQTRLSQEETDHLIHSAKKIKDQDSLGDKHMDISSEDTSTAISSPPLIEKPPNNSTPTSPPPVTLVEEPQIKSFKETLAAAKGKDFYFDEITGTISPDDEDDDGDTNIHEETSQGDTNGISSISLPKKLIQQIGQP</sequence>
<gene>
    <name evidence="1" type="ORF">LOK49_LG05G01848</name>
</gene>
<organism evidence="1 2">
    <name type="scientific">Camellia lanceoleosa</name>
    <dbReference type="NCBI Taxonomy" id="1840588"/>
    <lineage>
        <taxon>Eukaryota</taxon>
        <taxon>Viridiplantae</taxon>
        <taxon>Streptophyta</taxon>
        <taxon>Embryophyta</taxon>
        <taxon>Tracheophyta</taxon>
        <taxon>Spermatophyta</taxon>
        <taxon>Magnoliopsida</taxon>
        <taxon>eudicotyledons</taxon>
        <taxon>Gunneridae</taxon>
        <taxon>Pentapetalae</taxon>
        <taxon>asterids</taxon>
        <taxon>Ericales</taxon>
        <taxon>Theaceae</taxon>
        <taxon>Camellia</taxon>
    </lineage>
</organism>
<keyword evidence="2" id="KW-1185">Reference proteome</keyword>
<dbReference type="EMBL" id="CM045761">
    <property type="protein sequence ID" value="KAI8012919.1"/>
    <property type="molecule type" value="Genomic_DNA"/>
</dbReference>
<evidence type="ECO:0000313" key="1">
    <source>
        <dbReference type="EMBL" id="KAI8012919.1"/>
    </source>
</evidence>
<comment type="caution">
    <text evidence="1">The sequence shown here is derived from an EMBL/GenBank/DDBJ whole genome shotgun (WGS) entry which is preliminary data.</text>
</comment>